<keyword evidence="4" id="KW-1185">Reference proteome</keyword>
<sequence length="688" mass="78868">MSLFLDYSEGSKKPNEPLAGNPDLLSAVEKVSGEEAAEQRLQLQGVALDEVKKIVTSIKAKHRNTSFNNVLEVYKHIKKSQSGSDPTEEEIKGFTKEIELHGDAIMDIIGDAIIKALEDDASNSNRSFSPQQQRKAVSRVLRLMKQKASFYQLLGVKQSASKADIQKAKKELLIRLHPDKNKDPEAEECAKVIAGAGDALCDEKKRSQHDAFLKNNPPLVDEFAPDEEFAPGAFDDDDSDMEDDEPDSEEDEEDDYPLPSKQVQKQHALIGGKIVKKFFAALDGHIPASKLAQYLSPYNKVIQEDNQKGKLNLDMFTVPAEKLLACQFRQRAIIEYYKGGLTKPERVQEDLQSLQDYFVKTQRRGLYQWPETWTELLMMPLRERLSDLNLPKEQAKTEPAPKNPRQAKFSQPKPAQPKHTQGRLTTEDAEMPDADDDERDHKELRKLAYSLPLRNGGRGGFYSFKLFVEVEGPNPLMVKRSNEVDDDEMLECRRSKDLHNIKTQEHMYRMLSVSDFMGIKGVAWLPETGTDERPCWTYVWVEIRNISDHKPIMCRTALRDWLTKKKADKKIDDFLVAKRIIPPWSPKAKKDPLHSESLALVHPLPKKRKDQVVLRRRDDSDDDDDDDDDDYSLARRTRSRRSTEMTGLAKVMNDLSIAIMDMREEQREMREEQREQRLQFQRLLPAPS</sequence>
<dbReference type="SMART" id="SM00271">
    <property type="entry name" value="DnaJ"/>
    <property type="match status" value="1"/>
</dbReference>
<dbReference type="PANTHER" id="PTHR43908">
    <property type="entry name" value="AT29763P-RELATED"/>
    <property type="match status" value="1"/>
</dbReference>
<dbReference type="SUPFAM" id="SSF46565">
    <property type="entry name" value="Chaperone J-domain"/>
    <property type="match status" value="1"/>
</dbReference>
<dbReference type="PROSITE" id="PS50076">
    <property type="entry name" value="DNAJ_2"/>
    <property type="match status" value="1"/>
</dbReference>
<feature type="compositionally biased region" description="Acidic residues" evidence="1">
    <location>
        <begin position="427"/>
        <end position="438"/>
    </location>
</feature>
<dbReference type="PRINTS" id="PR00625">
    <property type="entry name" value="JDOMAIN"/>
</dbReference>
<reference evidence="4" key="1">
    <citation type="journal article" date="2023" name="Mol. Phylogenet. Evol.">
        <title>Genome-scale phylogeny and comparative genomics of the fungal order Sordariales.</title>
        <authorList>
            <person name="Hensen N."/>
            <person name="Bonometti L."/>
            <person name="Westerberg I."/>
            <person name="Brannstrom I.O."/>
            <person name="Guillou S."/>
            <person name="Cros-Aarteil S."/>
            <person name="Calhoun S."/>
            <person name="Haridas S."/>
            <person name="Kuo A."/>
            <person name="Mondo S."/>
            <person name="Pangilinan J."/>
            <person name="Riley R."/>
            <person name="LaButti K."/>
            <person name="Andreopoulos B."/>
            <person name="Lipzen A."/>
            <person name="Chen C."/>
            <person name="Yan M."/>
            <person name="Daum C."/>
            <person name="Ng V."/>
            <person name="Clum A."/>
            <person name="Steindorff A."/>
            <person name="Ohm R.A."/>
            <person name="Martin F."/>
            <person name="Silar P."/>
            <person name="Natvig D.O."/>
            <person name="Lalanne C."/>
            <person name="Gautier V."/>
            <person name="Ament-Velasquez S.L."/>
            <person name="Kruys A."/>
            <person name="Hutchinson M.I."/>
            <person name="Powell A.J."/>
            <person name="Barry K."/>
            <person name="Miller A.N."/>
            <person name="Grigoriev I.V."/>
            <person name="Debuchy R."/>
            <person name="Gladieux P."/>
            <person name="Hiltunen Thoren M."/>
            <person name="Johannesson H."/>
        </authorList>
    </citation>
    <scope>NUCLEOTIDE SEQUENCE [LARGE SCALE GENOMIC DNA]</scope>
    <source>
        <strain evidence="4">CBS 340.73</strain>
    </source>
</reference>
<evidence type="ECO:0000313" key="3">
    <source>
        <dbReference type="EMBL" id="KAK3943434.1"/>
    </source>
</evidence>
<feature type="compositionally biased region" description="Basic and acidic residues" evidence="1">
    <location>
        <begin position="662"/>
        <end position="677"/>
    </location>
</feature>
<dbReference type="Gene3D" id="1.10.287.110">
    <property type="entry name" value="DnaJ domain"/>
    <property type="match status" value="1"/>
</dbReference>
<dbReference type="InterPro" id="IPR001623">
    <property type="entry name" value="DnaJ_domain"/>
</dbReference>
<feature type="compositionally biased region" description="Low complexity" evidence="1">
    <location>
        <begin position="678"/>
        <end position="688"/>
    </location>
</feature>
<dbReference type="EMBL" id="MU853766">
    <property type="protein sequence ID" value="KAK3943434.1"/>
    <property type="molecule type" value="Genomic_DNA"/>
</dbReference>
<dbReference type="GO" id="GO:0071218">
    <property type="term" value="P:cellular response to misfolded protein"/>
    <property type="evidence" value="ECO:0007669"/>
    <property type="project" value="TreeGrafter"/>
</dbReference>
<dbReference type="GO" id="GO:0005789">
    <property type="term" value="C:endoplasmic reticulum membrane"/>
    <property type="evidence" value="ECO:0007669"/>
    <property type="project" value="TreeGrafter"/>
</dbReference>
<dbReference type="GO" id="GO:0030544">
    <property type="term" value="F:Hsp70 protein binding"/>
    <property type="evidence" value="ECO:0007669"/>
    <property type="project" value="TreeGrafter"/>
</dbReference>
<feature type="region of interest" description="Disordered" evidence="1">
    <location>
        <begin position="662"/>
        <end position="688"/>
    </location>
</feature>
<feature type="compositionally biased region" description="Acidic residues" evidence="1">
    <location>
        <begin position="223"/>
        <end position="256"/>
    </location>
</feature>
<dbReference type="InterPro" id="IPR051100">
    <property type="entry name" value="DnaJ_subfamily_B/C"/>
</dbReference>
<feature type="region of interest" description="Disordered" evidence="1">
    <location>
        <begin position="212"/>
        <end position="262"/>
    </location>
</feature>
<evidence type="ECO:0000313" key="4">
    <source>
        <dbReference type="Proteomes" id="UP001303473"/>
    </source>
</evidence>
<feature type="region of interest" description="Disordered" evidence="1">
    <location>
        <begin position="393"/>
        <end position="439"/>
    </location>
</feature>
<feature type="compositionally biased region" description="Acidic residues" evidence="1">
    <location>
        <begin position="620"/>
        <end position="631"/>
    </location>
</feature>
<dbReference type="AlphaFoldDB" id="A0AAN6NCV8"/>
<organism evidence="3 4">
    <name type="scientific">Diplogelasinospora grovesii</name>
    <dbReference type="NCBI Taxonomy" id="303347"/>
    <lineage>
        <taxon>Eukaryota</taxon>
        <taxon>Fungi</taxon>
        <taxon>Dikarya</taxon>
        <taxon>Ascomycota</taxon>
        <taxon>Pezizomycotina</taxon>
        <taxon>Sordariomycetes</taxon>
        <taxon>Sordariomycetidae</taxon>
        <taxon>Sordariales</taxon>
        <taxon>Diplogelasinosporaceae</taxon>
        <taxon>Diplogelasinospora</taxon>
    </lineage>
</organism>
<dbReference type="CDD" id="cd06257">
    <property type="entry name" value="DnaJ"/>
    <property type="match status" value="1"/>
</dbReference>
<feature type="domain" description="J" evidence="2">
    <location>
        <begin position="149"/>
        <end position="213"/>
    </location>
</feature>
<feature type="region of interest" description="Disordered" evidence="1">
    <location>
        <begin position="610"/>
        <end position="645"/>
    </location>
</feature>
<evidence type="ECO:0000259" key="2">
    <source>
        <dbReference type="PROSITE" id="PS50076"/>
    </source>
</evidence>
<evidence type="ECO:0000256" key="1">
    <source>
        <dbReference type="SAM" id="MobiDB-lite"/>
    </source>
</evidence>
<name>A0AAN6NCV8_9PEZI</name>
<feature type="compositionally biased region" description="Basic and acidic residues" evidence="1">
    <location>
        <begin position="610"/>
        <end position="619"/>
    </location>
</feature>
<comment type="caution">
    <text evidence="3">The sequence shown here is derived from an EMBL/GenBank/DDBJ whole genome shotgun (WGS) entry which is preliminary data.</text>
</comment>
<proteinExistence type="predicted"/>
<protein>
    <recommendedName>
        <fullName evidence="2">J domain-containing protein</fullName>
    </recommendedName>
</protein>
<dbReference type="InterPro" id="IPR036869">
    <property type="entry name" value="J_dom_sf"/>
</dbReference>
<feature type="region of interest" description="Disordered" evidence="1">
    <location>
        <begin position="1"/>
        <end position="22"/>
    </location>
</feature>
<dbReference type="Proteomes" id="UP001303473">
    <property type="component" value="Unassembled WGS sequence"/>
</dbReference>
<gene>
    <name evidence="3" type="ORF">QBC46DRAFT_420939</name>
</gene>
<accession>A0AAN6NCV8</accession>
<dbReference type="Pfam" id="PF00226">
    <property type="entry name" value="DnaJ"/>
    <property type="match status" value="1"/>
</dbReference>
<dbReference type="PANTHER" id="PTHR43908:SF3">
    <property type="entry name" value="AT29763P-RELATED"/>
    <property type="match status" value="1"/>
</dbReference>